<dbReference type="InterPro" id="IPR009305">
    <property type="entry name" value="Mpo1-like"/>
</dbReference>
<organism evidence="2 3">
    <name type="scientific">Malassezia restricta (strain ATCC 96810 / NBRC 103918 / CBS 7877)</name>
    <name type="common">Seborrheic dermatitis infection agent</name>
    <dbReference type="NCBI Taxonomy" id="425264"/>
    <lineage>
        <taxon>Eukaryota</taxon>
        <taxon>Fungi</taxon>
        <taxon>Dikarya</taxon>
        <taxon>Basidiomycota</taxon>
        <taxon>Ustilaginomycotina</taxon>
        <taxon>Malasseziomycetes</taxon>
        <taxon>Malasseziales</taxon>
        <taxon>Malasseziaceae</taxon>
        <taxon>Malassezia</taxon>
    </lineage>
</organism>
<accession>A0A3G2S395</accession>
<feature type="transmembrane region" description="Helical" evidence="1">
    <location>
        <begin position="29"/>
        <end position="56"/>
    </location>
</feature>
<proteinExistence type="predicted"/>
<keyword evidence="3" id="KW-1185">Reference proteome</keyword>
<keyword evidence="1" id="KW-0812">Transmembrane</keyword>
<gene>
    <name evidence="2" type="ORF">DNF11_0832</name>
</gene>
<dbReference type="EMBL" id="CP033149">
    <property type="protein sequence ID" value="AYO41782.1"/>
    <property type="molecule type" value="Genomic_DNA"/>
</dbReference>
<keyword evidence="1" id="KW-0472">Membrane</keyword>
<dbReference type="OrthoDB" id="2124888at2759"/>
<sequence>MGLSASPFSFRDQLAFYGAYHTNRVNVGIHILCVPLIWVSTLGLVLQSGVSVTALVTQMPSVVRSPALHGLGELQSIVPAYVYPHLNVASLVSFLYLMYYYVLDIPSALLITPLWAGYYALAWVGAEVLQGRSGPLLAVFVLSWLLQFYGHGVHEGRAPALLDNLLGAVVLAPLFVFIEVLFCFGYRPELQRWLKKETGRLILAFRSQHVAKPKAY</sequence>
<evidence type="ECO:0000313" key="3">
    <source>
        <dbReference type="Proteomes" id="UP000269793"/>
    </source>
</evidence>
<evidence type="ECO:0000313" key="2">
    <source>
        <dbReference type="EMBL" id="AYO41782.1"/>
    </source>
</evidence>
<feature type="transmembrane region" description="Helical" evidence="1">
    <location>
        <begin position="105"/>
        <end position="124"/>
    </location>
</feature>
<feature type="transmembrane region" description="Helical" evidence="1">
    <location>
        <begin position="165"/>
        <end position="186"/>
    </location>
</feature>
<dbReference type="PANTHER" id="PTHR28026:SF9">
    <property type="entry name" value="2-HYDROXY-PALMITIC ACID DIOXYGENASE MPO1"/>
    <property type="match status" value="1"/>
</dbReference>
<dbReference type="Proteomes" id="UP000269793">
    <property type="component" value="Chromosome II"/>
</dbReference>
<dbReference type="GO" id="GO:0016020">
    <property type="term" value="C:membrane"/>
    <property type="evidence" value="ECO:0007669"/>
    <property type="project" value="GOC"/>
</dbReference>
<dbReference type="AlphaFoldDB" id="A0A3G2S395"/>
<reference evidence="2 3" key="1">
    <citation type="submission" date="2018-10" db="EMBL/GenBank/DDBJ databases">
        <title>Complete genome sequence of Malassezia restricta CBS 7877.</title>
        <authorList>
            <person name="Morand S.C."/>
            <person name="Bertignac M."/>
            <person name="Iltis A."/>
            <person name="Kolder I."/>
            <person name="Pirovano W."/>
            <person name="Jourdain R."/>
            <person name="Clavaud C."/>
        </authorList>
    </citation>
    <scope>NUCLEOTIDE SEQUENCE [LARGE SCALE GENOMIC DNA]</scope>
    <source>
        <strain evidence="2 3">CBS 7877</strain>
    </source>
</reference>
<keyword evidence="1" id="KW-1133">Transmembrane helix</keyword>
<dbReference type="Pfam" id="PF06127">
    <property type="entry name" value="Mpo1-like"/>
    <property type="match status" value="1"/>
</dbReference>
<evidence type="ECO:0000256" key="1">
    <source>
        <dbReference type="SAM" id="Phobius"/>
    </source>
</evidence>
<dbReference type="GO" id="GO:0046521">
    <property type="term" value="P:sphingoid catabolic process"/>
    <property type="evidence" value="ECO:0007669"/>
    <property type="project" value="TreeGrafter"/>
</dbReference>
<dbReference type="VEuPathDB" id="FungiDB:DNF11_0832"/>
<dbReference type="GO" id="GO:0005783">
    <property type="term" value="C:endoplasmic reticulum"/>
    <property type="evidence" value="ECO:0007669"/>
    <property type="project" value="TreeGrafter"/>
</dbReference>
<protein>
    <submittedName>
        <fullName evidence="2">Putative endoplasmic reticulum membrane protein C16E8.02</fullName>
    </submittedName>
</protein>
<feature type="transmembrane region" description="Helical" evidence="1">
    <location>
        <begin position="136"/>
        <end position="153"/>
    </location>
</feature>
<name>A0A3G2S395_MALR7</name>
<dbReference type="PANTHER" id="PTHR28026">
    <property type="entry name" value="DUF962 DOMAIN PROTEIN (AFU_ORTHOLOGUE AFUA_8G05310)"/>
    <property type="match status" value="1"/>
</dbReference>
<feature type="transmembrane region" description="Helical" evidence="1">
    <location>
        <begin position="77"/>
        <end position="99"/>
    </location>
</feature>